<comment type="caution">
    <text evidence="2">The sequence shown here is derived from an EMBL/GenBank/DDBJ whole genome shotgun (WGS) entry which is preliminary data.</text>
</comment>
<protein>
    <submittedName>
        <fullName evidence="2">Uncharacterized protein</fullName>
    </submittedName>
</protein>
<accession>A0A921RFG1</accession>
<dbReference type="EMBL" id="CM027682">
    <property type="protein sequence ID" value="KAG0538879.1"/>
    <property type="molecule type" value="Genomic_DNA"/>
</dbReference>
<evidence type="ECO:0000313" key="3">
    <source>
        <dbReference type="Proteomes" id="UP000807115"/>
    </source>
</evidence>
<reference evidence="2" key="2">
    <citation type="submission" date="2020-10" db="EMBL/GenBank/DDBJ databases">
        <authorList>
            <person name="Cooper E.A."/>
            <person name="Brenton Z.W."/>
            <person name="Flinn B.S."/>
            <person name="Jenkins J."/>
            <person name="Shu S."/>
            <person name="Flowers D."/>
            <person name="Luo F."/>
            <person name="Wang Y."/>
            <person name="Xia P."/>
            <person name="Barry K."/>
            <person name="Daum C."/>
            <person name="Lipzen A."/>
            <person name="Yoshinaga Y."/>
            <person name="Schmutz J."/>
            <person name="Saski C."/>
            <person name="Vermerris W."/>
            <person name="Kresovich S."/>
        </authorList>
    </citation>
    <scope>NUCLEOTIDE SEQUENCE</scope>
</reference>
<feature type="compositionally biased region" description="Low complexity" evidence="1">
    <location>
        <begin position="232"/>
        <end position="252"/>
    </location>
</feature>
<reference evidence="2" key="1">
    <citation type="journal article" date="2019" name="BMC Genomics">
        <title>A new reference genome for Sorghum bicolor reveals high levels of sequence similarity between sweet and grain genotypes: implications for the genetics of sugar metabolism.</title>
        <authorList>
            <person name="Cooper E.A."/>
            <person name="Brenton Z.W."/>
            <person name="Flinn B.S."/>
            <person name="Jenkins J."/>
            <person name="Shu S."/>
            <person name="Flowers D."/>
            <person name="Luo F."/>
            <person name="Wang Y."/>
            <person name="Xia P."/>
            <person name="Barry K."/>
            <person name="Daum C."/>
            <person name="Lipzen A."/>
            <person name="Yoshinaga Y."/>
            <person name="Schmutz J."/>
            <person name="Saski C."/>
            <person name="Vermerris W."/>
            <person name="Kresovich S."/>
        </authorList>
    </citation>
    <scope>NUCLEOTIDE SEQUENCE</scope>
</reference>
<proteinExistence type="predicted"/>
<organism evidence="2 3">
    <name type="scientific">Sorghum bicolor</name>
    <name type="common">Sorghum</name>
    <name type="synonym">Sorghum vulgare</name>
    <dbReference type="NCBI Taxonomy" id="4558"/>
    <lineage>
        <taxon>Eukaryota</taxon>
        <taxon>Viridiplantae</taxon>
        <taxon>Streptophyta</taxon>
        <taxon>Embryophyta</taxon>
        <taxon>Tracheophyta</taxon>
        <taxon>Spermatophyta</taxon>
        <taxon>Magnoliopsida</taxon>
        <taxon>Liliopsida</taxon>
        <taxon>Poales</taxon>
        <taxon>Poaceae</taxon>
        <taxon>PACMAD clade</taxon>
        <taxon>Panicoideae</taxon>
        <taxon>Andropogonodae</taxon>
        <taxon>Andropogoneae</taxon>
        <taxon>Sorghinae</taxon>
        <taxon>Sorghum</taxon>
    </lineage>
</organism>
<evidence type="ECO:0000256" key="1">
    <source>
        <dbReference type="SAM" id="MobiDB-lite"/>
    </source>
</evidence>
<feature type="region of interest" description="Disordered" evidence="1">
    <location>
        <begin position="121"/>
        <end position="144"/>
    </location>
</feature>
<feature type="region of interest" description="Disordered" evidence="1">
    <location>
        <begin position="67"/>
        <end position="90"/>
    </location>
</feature>
<dbReference type="PANTHER" id="PTHR34397">
    <property type="entry name" value="OS05G0237600 PROTEIN"/>
    <property type="match status" value="1"/>
</dbReference>
<feature type="compositionally biased region" description="Low complexity" evidence="1">
    <location>
        <begin position="81"/>
        <end position="90"/>
    </location>
</feature>
<evidence type="ECO:0000313" key="2">
    <source>
        <dbReference type="EMBL" id="KAG0538879.1"/>
    </source>
</evidence>
<dbReference type="PANTHER" id="PTHR34397:SF17">
    <property type="entry name" value="OS08G0290200 PROTEIN"/>
    <property type="match status" value="1"/>
</dbReference>
<gene>
    <name evidence="2" type="ORF">BDA96_03G274900</name>
</gene>
<name>A0A921RFG1_SORBI</name>
<dbReference type="AlphaFoldDB" id="A0A921RFG1"/>
<dbReference type="Proteomes" id="UP000807115">
    <property type="component" value="Chromosome 3"/>
</dbReference>
<feature type="compositionally biased region" description="Basic residues" evidence="1">
    <location>
        <begin position="219"/>
        <end position="231"/>
    </location>
</feature>
<sequence>MASCSCRSIYTARCRGGYAYASPHSIPHCNCNDLAKQTMAPSFSGSKKRPLEMVVYDAAAAAAAAAANKRARDDDDDDGETSASTSSASTSPNATAVFLLAASPPPPFGDFLEPISAVPISAVPPQLPPQPHPRTRSPVGGREEPPPCLRKHFLVALGLRADLPVHFIDAKRLTATDLDPHQNRLRIPRDGAIQRLRPLLTPAELHDANLFFLPDPAPKPKRRSGKQKKKQQQQPAAPEPQNDGAAAASSKNDAAETKKIKKPKAKGKVHGGLRVRLVNLDAGAKDLLLSRWQSSRGTIVKGEGYLDFIRGQCGFKAKDAVEVWAFVQRRFRIFGKDIFGDSLLHVLIVKKDDEQPQRCRYCRHPPAPAVNPSIMSSS</sequence>
<feature type="region of interest" description="Disordered" evidence="1">
    <location>
        <begin position="210"/>
        <end position="267"/>
    </location>
</feature>